<keyword evidence="6" id="KW-0949">S-adenosyl-L-methionine</keyword>
<keyword evidence="3" id="KW-0698">rRNA processing</keyword>
<dbReference type="PANTHER" id="PTHR46103">
    <property type="entry name" value="RRNA METHYLTRANSFERASE 1, MITOCHONDRIAL"/>
    <property type="match status" value="1"/>
</dbReference>
<evidence type="ECO:0000256" key="4">
    <source>
        <dbReference type="ARBA" id="ARBA00022603"/>
    </source>
</evidence>
<dbReference type="GeneID" id="30033714"/>
<sequence>MRNAFSSSFWTQCSRSFSTSTSGWARSGSGSRPRSGTTPRSGSGSGSRPNQKHLGGVPTRAPLSEASGKNFPSQGKSFDRYFVAPEVRKKAWDGQDKDTYFRDKYAHVHAQQRKEREERKKTSPYKAARSFTKNKIGRMERAEKLGLTPKKEPNILLQKKQAEADEANENIRRNFSRLFNESLEKDPRRQFIYGTGPVLAALQANKRKILALHTKDRREEIPEPISSICKAMKLKVECSVPNAHLNIMTNNGIHNKYVLEVRPLEKRQLVSLGSVWEQIEDNNVDSADSLTNQEIPENAKELESRLGSNKTVQRLPISEVEDGKIVSNLLKLQPNSSKKFPLVLFIDEVTDAHNFGAIIRSAYYLGVDLIVHTEKNTAKLSAVVDKTSAGAMEHIDIFNTPQPLKFFELSRENGWNIIATSVANGDKAGQAAKVQPSELHQLLQVAPCMLVIGSEGQGLRTSLIQRSTHVVKWKGFQDVSKLDSLNVSVATGLLLSKFYDNQAFDATD</sequence>
<dbReference type="GO" id="GO:0016435">
    <property type="term" value="F:rRNA (guanine) methyltransferase activity"/>
    <property type="evidence" value="ECO:0007669"/>
    <property type="project" value="TreeGrafter"/>
</dbReference>
<dbReference type="InterPro" id="IPR013123">
    <property type="entry name" value="SpoU_subst-bd"/>
</dbReference>
<reference evidence="12 13" key="1">
    <citation type="submission" date="2016-02" db="EMBL/GenBank/DDBJ databases">
        <title>Complete genome sequence and transcriptome regulation of the pentose utilising yeast Sugiyamaella lignohabitans.</title>
        <authorList>
            <person name="Bellasio M."/>
            <person name="Peymann A."/>
            <person name="Valli M."/>
            <person name="Sipitzky M."/>
            <person name="Graf A."/>
            <person name="Sauer M."/>
            <person name="Marx H."/>
            <person name="Mattanovich D."/>
        </authorList>
    </citation>
    <scope>NUCLEOTIDE SEQUENCE [LARGE SCALE GENOMIC DNA]</scope>
    <source>
        <strain evidence="12 13">CBS 10342</strain>
    </source>
</reference>
<feature type="domain" description="RNA 2-O ribose methyltransferase substrate binding" evidence="11">
    <location>
        <begin position="191"/>
        <end position="267"/>
    </location>
</feature>
<dbReference type="CDD" id="cd18105">
    <property type="entry name" value="SpoU-like_MRM1"/>
    <property type="match status" value="1"/>
</dbReference>
<evidence type="ECO:0000313" key="12">
    <source>
        <dbReference type="EMBL" id="ANB13569.1"/>
    </source>
</evidence>
<dbReference type="SUPFAM" id="SSF75217">
    <property type="entry name" value="alpha/beta knot"/>
    <property type="match status" value="1"/>
</dbReference>
<dbReference type="NCBIfam" id="TIGR00186">
    <property type="entry name" value="rRNA_methyl_3"/>
    <property type="match status" value="1"/>
</dbReference>
<evidence type="ECO:0000256" key="3">
    <source>
        <dbReference type="ARBA" id="ARBA00022552"/>
    </source>
</evidence>
<feature type="compositionally biased region" description="Low complexity" evidence="10">
    <location>
        <begin position="18"/>
        <end position="49"/>
    </location>
</feature>
<dbReference type="InterPro" id="IPR047182">
    <property type="entry name" value="MRM1"/>
</dbReference>
<dbReference type="InterPro" id="IPR029026">
    <property type="entry name" value="tRNA_m1G_MTases_N"/>
</dbReference>
<accession>A0A167E2M7</accession>
<dbReference type="RefSeq" id="XP_018736046.1">
    <property type="nucleotide sequence ID" value="XM_018878777.1"/>
</dbReference>
<evidence type="ECO:0000256" key="9">
    <source>
        <dbReference type="ARBA" id="ARBA00034881"/>
    </source>
</evidence>
<comment type="similarity">
    <text evidence="2">Belongs to the class IV-like SAM-binding methyltransferase superfamily. RNA methyltransferase TrmH family.</text>
</comment>
<evidence type="ECO:0000256" key="2">
    <source>
        <dbReference type="ARBA" id="ARBA00007228"/>
    </source>
</evidence>
<dbReference type="AlphaFoldDB" id="A0A167E2M7"/>
<keyword evidence="8" id="KW-0496">Mitochondrion</keyword>
<keyword evidence="5" id="KW-0808">Transferase</keyword>
<dbReference type="OrthoDB" id="270651at2759"/>
<dbReference type="Pfam" id="PF08032">
    <property type="entry name" value="SpoU_sub_bind"/>
    <property type="match status" value="1"/>
</dbReference>
<dbReference type="InterPro" id="IPR029028">
    <property type="entry name" value="Alpha/beta_knot_MTases"/>
</dbReference>
<keyword evidence="13" id="KW-1185">Reference proteome</keyword>
<evidence type="ECO:0000256" key="10">
    <source>
        <dbReference type="SAM" id="MobiDB-lite"/>
    </source>
</evidence>
<feature type="region of interest" description="Disordered" evidence="10">
    <location>
        <begin position="1"/>
        <end position="76"/>
    </location>
</feature>
<dbReference type="InterPro" id="IPR029064">
    <property type="entry name" value="Ribosomal_eL30-like_sf"/>
</dbReference>
<dbReference type="PANTHER" id="PTHR46103:SF1">
    <property type="entry name" value="RRNA METHYLTRANSFERASE 1, MITOCHONDRIAL"/>
    <property type="match status" value="1"/>
</dbReference>
<dbReference type="KEGG" id="slb:AWJ20_1865"/>
<feature type="compositionally biased region" description="Polar residues" evidence="10">
    <location>
        <begin position="1"/>
        <end position="17"/>
    </location>
</feature>
<dbReference type="InterPro" id="IPR004441">
    <property type="entry name" value="rRNA_MeTrfase_TrmH"/>
</dbReference>
<dbReference type="SUPFAM" id="SSF55315">
    <property type="entry name" value="L30e-like"/>
    <property type="match status" value="1"/>
</dbReference>
<dbReference type="Proteomes" id="UP000189580">
    <property type="component" value="Chromosome a"/>
</dbReference>
<dbReference type="EMBL" id="CP014501">
    <property type="protein sequence ID" value="ANB13569.1"/>
    <property type="molecule type" value="Genomic_DNA"/>
</dbReference>
<dbReference type="SMART" id="SM00967">
    <property type="entry name" value="SpoU_sub_bind"/>
    <property type="match status" value="1"/>
</dbReference>
<dbReference type="Pfam" id="PF00588">
    <property type="entry name" value="SpoU_methylase"/>
    <property type="match status" value="1"/>
</dbReference>
<name>A0A167E2M7_9ASCO</name>
<evidence type="ECO:0000256" key="5">
    <source>
        <dbReference type="ARBA" id="ARBA00022679"/>
    </source>
</evidence>
<keyword evidence="4" id="KW-0489">Methyltransferase</keyword>
<dbReference type="Gene3D" id="3.30.1330.30">
    <property type="match status" value="1"/>
</dbReference>
<dbReference type="InterPro" id="IPR001537">
    <property type="entry name" value="SpoU_MeTrfase"/>
</dbReference>
<dbReference type="GO" id="GO:0003723">
    <property type="term" value="F:RNA binding"/>
    <property type="evidence" value="ECO:0007669"/>
    <property type="project" value="InterPro"/>
</dbReference>
<evidence type="ECO:0000256" key="7">
    <source>
        <dbReference type="ARBA" id="ARBA00022946"/>
    </source>
</evidence>
<evidence type="ECO:0000256" key="1">
    <source>
        <dbReference type="ARBA" id="ARBA00004173"/>
    </source>
</evidence>
<gene>
    <name evidence="12" type="primary">MRM1</name>
    <name evidence="12" type="ORF">AWJ20_1865</name>
</gene>
<evidence type="ECO:0000256" key="6">
    <source>
        <dbReference type="ARBA" id="ARBA00022691"/>
    </source>
</evidence>
<evidence type="ECO:0000256" key="8">
    <source>
        <dbReference type="ARBA" id="ARBA00023128"/>
    </source>
</evidence>
<keyword evidence="7" id="KW-0809">Transit peptide</keyword>
<evidence type="ECO:0000259" key="11">
    <source>
        <dbReference type="SMART" id="SM00967"/>
    </source>
</evidence>
<dbReference type="InterPro" id="IPR047261">
    <property type="entry name" value="MRM1_MeTrfase_dom"/>
</dbReference>
<dbReference type="Gene3D" id="3.40.1280.10">
    <property type="match status" value="1"/>
</dbReference>
<comment type="subcellular location">
    <subcellularLocation>
        <location evidence="1">Mitochondrion</location>
    </subcellularLocation>
</comment>
<proteinExistence type="inferred from homology"/>
<dbReference type="GO" id="GO:0005739">
    <property type="term" value="C:mitochondrion"/>
    <property type="evidence" value="ECO:0007669"/>
    <property type="project" value="UniProtKB-SubCell"/>
</dbReference>
<organism evidence="12 13">
    <name type="scientific">Sugiyamaella lignohabitans</name>
    <dbReference type="NCBI Taxonomy" id="796027"/>
    <lineage>
        <taxon>Eukaryota</taxon>
        <taxon>Fungi</taxon>
        <taxon>Dikarya</taxon>
        <taxon>Ascomycota</taxon>
        <taxon>Saccharomycotina</taxon>
        <taxon>Dipodascomycetes</taxon>
        <taxon>Dipodascales</taxon>
        <taxon>Trichomonascaceae</taxon>
        <taxon>Sugiyamaella</taxon>
    </lineage>
</organism>
<evidence type="ECO:0000313" key="13">
    <source>
        <dbReference type="Proteomes" id="UP000189580"/>
    </source>
</evidence>
<protein>
    <recommendedName>
        <fullName evidence="9">rRNA methyltransferase 1, mitochondrial</fullName>
    </recommendedName>
</protein>